<keyword evidence="3" id="KW-1185">Reference proteome</keyword>
<dbReference type="PANTHER" id="PTHR43102:SF2">
    <property type="entry name" value="GAF DOMAIN-CONTAINING PROTEIN"/>
    <property type="match status" value="1"/>
</dbReference>
<dbReference type="AlphaFoldDB" id="A0A4U0P819"/>
<evidence type="ECO:0000313" key="2">
    <source>
        <dbReference type="EMBL" id="TJZ63655.1"/>
    </source>
</evidence>
<evidence type="ECO:0000259" key="1">
    <source>
        <dbReference type="Pfam" id="PF01590"/>
    </source>
</evidence>
<dbReference type="PANTHER" id="PTHR43102">
    <property type="entry name" value="SLR1143 PROTEIN"/>
    <property type="match status" value="1"/>
</dbReference>
<gene>
    <name evidence="2" type="ORF">FAZ21_19665</name>
</gene>
<dbReference type="RefSeq" id="WP_136775134.1">
    <property type="nucleotide sequence ID" value="NZ_CP156074.1"/>
</dbReference>
<dbReference type="InterPro" id="IPR029016">
    <property type="entry name" value="GAF-like_dom_sf"/>
</dbReference>
<dbReference type="EMBL" id="SUMF01000056">
    <property type="protein sequence ID" value="TJZ63655.1"/>
    <property type="molecule type" value="Genomic_DNA"/>
</dbReference>
<comment type="caution">
    <text evidence="2">The sequence shown here is derived from an EMBL/GenBank/DDBJ whole genome shotgun (WGS) entry which is preliminary data.</text>
</comment>
<dbReference type="SUPFAM" id="SSF55781">
    <property type="entry name" value="GAF domain-like"/>
    <property type="match status" value="1"/>
</dbReference>
<dbReference type="InterPro" id="IPR003018">
    <property type="entry name" value="GAF"/>
</dbReference>
<dbReference type="Gene3D" id="3.30.450.40">
    <property type="match status" value="1"/>
</dbReference>
<protein>
    <submittedName>
        <fullName evidence="2">GAF domain-containing protein</fullName>
    </submittedName>
</protein>
<evidence type="ECO:0000313" key="3">
    <source>
        <dbReference type="Proteomes" id="UP000310016"/>
    </source>
</evidence>
<dbReference type="Proteomes" id="UP000310016">
    <property type="component" value="Unassembled WGS sequence"/>
</dbReference>
<sequence>MLAPAKPANEPKRLEALARLRILHSEPDAVFDELVSYVIHALGVAGAGICLVAEDTVWFKAAEMPLMQAGSRDESFCAHLVAARETMLEVNDATLDPRFADHPAVLHAGLRFYAGMAVILRGGLRIGSVFVVDTQPRSLNSEQRLILQSLAQIAAGEIERQYPPLG</sequence>
<reference evidence="2 3" key="1">
    <citation type="submission" date="2019-04" db="EMBL/GenBank/DDBJ databases">
        <title>Chitiniphilus eburnea sp. nov., a novel chitinolytic bacterium isolated from aquaculture sludge.</title>
        <authorList>
            <person name="Sheng M."/>
        </authorList>
    </citation>
    <scope>NUCLEOTIDE SEQUENCE [LARGE SCALE GENOMIC DNA]</scope>
    <source>
        <strain evidence="2 3">HX-2-15</strain>
    </source>
</reference>
<dbReference type="OrthoDB" id="9803824at2"/>
<feature type="domain" description="GAF" evidence="1">
    <location>
        <begin position="27"/>
        <end position="158"/>
    </location>
</feature>
<dbReference type="Pfam" id="PF01590">
    <property type="entry name" value="GAF"/>
    <property type="match status" value="1"/>
</dbReference>
<accession>A0A4U0P819</accession>
<organism evidence="2 3">
    <name type="scientific">Chitiniphilus eburneus</name>
    <dbReference type="NCBI Taxonomy" id="2571148"/>
    <lineage>
        <taxon>Bacteria</taxon>
        <taxon>Pseudomonadati</taxon>
        <taxon>Pseudomonadota</taxon>
        <taxon>Betaproteobacteria</taxon>
        <taxon>Neisseriales</taxon>
        <taxon>Chitinibacteraceae</taxon>
        <taxon>Chitiniphilus</taxon>
    </lineage>
</organism>
<proteinExistence type="predicted"/>
<name>A0A4U0P819_9NEIS</name>